<keyword evidence="2" id="KW-1003">Cell membrane</keyword>
<sequence>MRNLAALIAILTLTACETVEGFGRDVSNAGNQISEEAQEAQ</sequence>
<organism evidence="7 8">
    <name type="scientific">Ruegeria atlantica</name>
    <dbReference type="NCBI Taxonomy" id="81569"/>
    <lineage>
        <taxon>Bacteria</taxon>
        <taxon>Pseudomonadati</taxon>
        <taxon>Pseudomonadota</taxon>
        <taxon>Alphaproteobacteria</taxon>
        <taxon>Rhodobacterales</taxon>
        <taxon>Roseobacteraceae</taxon>
        <taxon>Ruegeria</taxon>
    </lineage>
</organism>
<evidence type="ECO:0000256" key="1">
    <source>
        <dbReference type="ARBA" id="ARBA00010296"/>
    </source>
</evidence>
<evidence type="ECO:0000256" key="3">
    <source>
        <dbReference type="ARBA" id="ARBA00022729"/>
    </source>
</evidence>
<name>A0AA91BQ84_9RHOB</name>
<evidence type="ECO:0000256" key="5">
    <source>
        <dbReference type="ARBA" id="ARBA00023139"/>
    </source>
</evidence>
<evidence type="ECO:0000256" key="2">
    <source>
        <dbReference type="ARBA" id="ARBA00022475"/>
    </source>
</evidence>
<keyword evidence="3" id="KW-0732">Signal</keyword>
<evidence type="ECO:0000256" key="4">
    <source>
        <dbReference type="ARBA" id="ARBA00023136"/>
    </source>
</evidence>
<keyword evidence="6 7" id="KW-0449">Lipoprotein</keyword>
<dbReference type="PROSITE" id="PS51257">
    <property type="entry name" value="PROKAR_LIPOPROTEIN"/>
    <property type="match status" value="1"/>
</dbReference>
<dbReference type="Pfam" id="PF08085">
    <property type="entry name" value="Entericidin"/>
    <property type="match status" value="1"/>
</dbReference>
<evidence type="ECO:0000313" key="8">
    <source>
        <dbReference type="Proteomes" id="UP000597886"/>
    </source>
</evidence>
<dbReference type="AlphaFoldDB" id="A0AA91BQ84"/>
<dbReference type="RefSeq" id="WP_171331873.1">
    <property type="nucleotide sequence ID" value="NZ_WVRA01000014.1"/>
</dbReference>
<dbReference type="InterPro" id="IPR012556">
    <property type="entry name" value="Entericidin"/>
</dbReference>
<keyword evidence="5" id="KW-0564">Palmitate</keyword>
<protein>
    <submittedName>
        <fullName evidence="7">Entericidin A/B family lipoprotein</fullName>
    </submittedName>
</protein>
<evidence type="ECO:0000256" key="6">
    <source>
        <dbReference type="ARBA" id="ARBA00023288"/>
    </source>
</evidence>
<evidence type="ECO:0000313" key="7">
    <source>
        <dbReference type="EMBL" id="NOE20785.1"/>
    </source>
</evidence>
<gene>
    <name evidence="7" type="ORF">GS634_21860</name>
</gene>
<dbReference type="EMBL" id="WVRA01000014">
    <property type="protein sequence ID" value="NOE20785.1"/>
    <property type="molecule type" value="Genomic_DNA"/>
</dbReference>
<accession>A0AA91BQ84</accession>
<dbReference type="GO" id="GO:0016020">
    <property type="term" value="C:membrane"/>
    <property type="evidence" value="ECO:0007669"/>
    <property type="project" value="InterPro"/>
</dbReference>
<keyword evidence="4" id="KW-0472">Membrane</keyword>
<comment type="similarity">
    <text evidence="1">Belongs to the EcnA/EcnB lipoprotein family.</text>
</comment>
<dbReference type="GO" id="GO:0009636">
    <property type="term" value="P:response to toxic substance"/>
    <property type="evidence" value="ECO:0007669"/>
    <property type="project" value="InterPro"/>
</dbReference>
<comment type="caution">
    <text evidence="7">The sequence shown here is derived from an EMBL/GenBank/DDBJ whole genome shotgun (WGS) entry which is preliminary data.</text>
</comment>
<dbReference type="Proteomes" id="UP000597886">
    <property type="component" value="Unassembled WGS sequence"/>
</dbReference>
<reference evidence="7" key="1">
    <citation type="submission" date="2019-12" db="EMBL/GenBank/DDBJ databases">
        <title>Ruegeria JWLKs population differentiation of coral mucus and skeleton niches.</title>
        <authorList>
            <person name="Luo D."/>
        </authorList>
    </citation>
    <scope>NUCLEOTIDE SEQUENCE</scope>
    <source>
        <strain evidence="7">HKCCD6181</strain>
    </source>
</reference>
<proteinExistence type="inferred from homology"/>